<evidence type="ECO:0000259" key="4">
    <source>
        <dbReference type="SMART" id="SM00154"/>
    </source>
</evidence>
<dbReference type="PANTHER" id="PTHR14677">
    <property type="entry name" value="ARSENITE INDUCUBLE RNA ASSOCIATED PROTEIN AIP-1-RELATED"/>
    <property type="match status" value="1"/>
</dbReference>
<protein>
    <recommendedName>
        <fullName evidence="4">AN1-type domain-containing protein</fullName>
    </recommendedName>
</protein>
<dbReference type="Pfam" id="PF01428">
    <property type="entry name" value="zf-AN1"/>
    <property type="match status" value="1"/>
</dbReference>
<evidence type="ECO:0000256" key="2">
    <source>
        <dbReference type="ARBA" id="ARBA00022771"/>
    </source>
</evidence>
<dbReference type="OrthoDB" id="4095737at2759"/>
<evidence type="ECO:0000313" key="5">
    <source>
        <dbReference type="EMBL" id="ODV93304.1"/>
    </source>
</evidence>
<name>A0A1E4TNH4_PACTA</name>
<dbReference type="Gene3D" id="4.10.1110.10">
    <property type="entry name" value="AN1-like Zinc finger"/>
    <property type="match status" value="1"/>
</dbReference>
<reference evidence="6" key="1">
    <citation type="submission" date="2016-05" db="EMBL/GenBank/DDBJ databases">
        <title>Comparative genomics of biotechnologically important yeasts.</title>
        <authorList>
            <consortium name="DOE Joint Genome Institute"/>
            <person name="Riley R."/>
            <person name="Haridas S."/>
            <person name="Wolfe K.H."/>
            <person name="Lopes M.R."/>
            <person name="Hittinger C.T."/>
            <person name="Goker M."/>
            <person name="Salamov A."/>
            <person name="Wisecaver J."/>
            <person name="Long T.M."/>
            <person name="Aerts A.L."/>
            <person name="Barry K."/>
            <person name="Choi C."/>
            <person name="Clum A."/>
            <person name="Coughlan A.Y."/>
            <person name="Deshpande S."/>
            <person name="Douglass A.P."/>
            <person name="Hanson S.J."/>
            <person name="Klenk H.-P."/>
            <person name="Labutti K."/>
            <person name="Lapidus A."/>
            <person name="Lindquist E."/>
            <person name="Lipzen A."/>
            <person name="Meier-Kolthoff J.P."/>
            <person name="Ohm R.A."/>
            <person name="Otillar R.P."/>
            <person name="Pangilinan J."/>
            <person name="Peng Y."/>
            <person name="Rokas A."/>
            <person name="Rosa C.A."/>
            <person name="Scheuner C."/>
            <person name="Sibirny A.A."/>
            <person name="Slot J.C."/>
            <person name="Stielow J.B."/>
            <person name="Sun H."/>
            <person name="Kurtzman C.P."/>
            <person name="Blackwell M."/>
            <person name="Grigoriev I.V."/>
            <person name="Jeffries T.W."/>
        </authorList>
    </citation>
    <scope>NUCLEOTIDE SEQUENCE [LARGE SCALE GENOMIC DNA]</scope>
    <source>
        <strain evidence="6">NRRL Y-2460</strain>
    </source>
</reference>
<dbReference type="InterPro" id="IPR000058">
    <property type="entry name" value="Znf_AN1"/>
</dbReference>
<dbReference type="STRING" id="669874.A0A1E4TNH4"/>
<dbReference type="Proteomes" id="UP000094236">
    <property type="component" value="Unassembled WGS sequence"/>
</dbReference>
<feature type="domain" description="AN1-type" evidence="4">
    <location>
        <begin position="42"/>
        <end position="80"/>
    </location>
</feature>
<dbReference type="Pfam" id="PF25327">
    <property type="entry name" value="UBL_ZFAND1"/>
    <property type="match status" value="1"/>
</dbReference>
<dbReference type="GO" id="GO:0008270">
    <property type="term" value="F:zinc ion binding"/>
    <property type="evidence" value="ECO:0007669"/>
    <property type="project" value="UniProtKB-KW"/>
</dbReference>
<dbReference type="GO" id="GO:0005737">
    <property type="term" value="C:cytoplasm"/>
    <property type="evidence" value="ECO:0007669"/>
    <property type="project" value="TreeGrafter"/>
</dbReference>
<evidence type="ECO:0000256" key="3">
    <source>
        <dbReference type="ARBA" id="ARBA00022833"/>
    </source>
</evidence>
<keyword evidence="2" id="KW-0863">Zinc-finger</keyword>
<dbReference type="SUPFAM" id="SSF118310">
    <property type="entry name" value="AN1-like Zinc finger"/>
    <property type="match status" value="1"/>
</dbReference>
<dbReference type="InterPro" id="IPR035896">
    <property type="entry name" value="AN1-like_Znf"/>
</dbReference>
<gene>
    <name evidence="5" type="ORF">PACTADRAFT_51913</name>
</gene>
<keyword evidence="1" id="KW-0479">Metal-binding</keyword>
<keyword evidence="6" id="KW-1185">Reference proteome</keyword>
<sequence length="326" mass="37005">MSPISSSSVQQHNFEDLQKEYQEKQQANFDKGSTLMEIGEHCTICNQLDFLPFKCNDCNKFFCSEHLERLKDHDCIGGTNGKEKLKQKEGNIKLNSVSALFPDRRTENGNGNGNGKFTVKTHDEKKKISILSQMEAKSNNEDSLGKLALLKLKSFLKQQRSTSTNSTSSSKMFMKKLTPSSKIVQASTLKSTAKGDQKIPTTERIYIYVQYVPSSTTSYPDTKQREPEKLEKLPIFVSRAWPIGRLLDYASFYLKIKNENNKTNDPERKLTIFREPRQQEIKNSITDPQFIPANGRVHNEVKDCDTLYLVRGLTYHSSSSSSSSSC</sequence>
<evidence type="ECO:0000313" key="6">
    <source>
        <dbReference type="Proteomes" id="UP000094236"/>
    </source>
</evidence>
<evidence type="ECO:0000256" key="1">
    <source>
        <dbReference type="ARBA" id="ARBA00022723"/>
    </source>
</evidence>
<organism evidence="5 6">
    <name type="scientific">Pachysolen tannophilus NRRL Y-2460</name>
    <dbReference type="NCBI Taxonomy" id="669874"/>
    <lineage>
        <taxon>Eukaryota</taxon>
        <taxon>Fungi</taxon>
        <taxon>Dikarya</taxon>
        <taxon>Ascomycota</taxon>
        <taxon>Saccharomycotina</taxon>
        <taxon>Pichiomycetes</taxon>
        <taxon>Pachysolenaceae</taxon>
        <taxon>Pachysolen</taxon>
    </lineage>
</organism>
<dbReference type="InterPro" id="IPR057358">
    <property type="entry name" value="UBL_ZFAND1-like"/>
</dbReference>
<accession>A0A1E4TNH4</accession>
<dbReference type="SMART" id="SM00154">
    <property type="entry name" value="ZnF_AN1"/>
    <property type="match status" value="1"/>
</dbReference>
<dbReference type="EMBL" id="KV454018">
    <property type="protein sequence ID" value="ODV93304.1"/>
    <property type="molecule type" value="Genomic_DNA"/>
</dbReference>
<dbReference type="PANTHER" id="PTHR14677:SF20">
    <property type="entry name" value="ZINC FINGER AN1-TYPE CONTAINING 2A-RELATED"/>
    <property type="match status" value="1"/>
</dbReference>
<dbReference type="AlphaFoldDB" id="A0A1E4TNH4"/>
<proteinExistence type="predicted"/>
<keyword evidence="3" id="KW-0862">Zinc</keyword>